<gene>
    <name evidence="2" type="ORF">BD809_102310</name>
</gene>
<accession>A0A5S5C9L1</accession>
<dbReference type="Proteomes" id="UP000324376">
    <property type="component" value="Unassembled WGS sequence"/>
</dbReference>
<proteinExistence type="predicted"/>
<organism evidence="2 3">
    <name type="scientific">Aquimarina intermedia</name>
    <dbReference type="NCBI Taxonomy" id="350814"/>
    <lineage>
        <taxon>Bacteria</taxon>
        <taxon>Pseudomonadati</taxon>
        <taxon>Bacteroidota</taxon>
        <taxon>Flavobacteriia</taxon>
        <taxon>Flavobacteriales</taxon>
        <taxon>Flavobacteriaceae</taxon>
        <taxon>Aquimarina</taxon>
    </lineage>
</organism>
<dbReference type="PANTHER" id="PTHR46825:SF15">
    <property type="entry name" value="BETA-LACTAMASE-RELATED DOMAIN-CONTAINING PROTEIN"/>
    <property type="match status" value="1"/>
</dbReference>
<dbReference type="AlphaFoldDB" id="A0A5S5C9L1"/>
<dbReference type="InterPro" id="IPR001466">
    <property type="entry name" value="Beta-lactam-related"/>
</dbReference>
<dbReference type="EMBL" id="VNHU01000002">
    <property type="protein sequence ID" value="TYP76095.1"/>
    <property type="molecule type" value="Genomic_DNA"/>
</dbReference>
<protein>
    <submittedName>
        <fullName evidence="2">Beta-lactamase class C</fullName>
    </submittedName>
</protein>
<evidence type="ECO:0000313" key="3">
    <source>
        <dbReference type="Proteomes" id="UP000324376"/>
    </source>
</evidence>
<dbReference type="InterPro" id="IPR012338">
    <property type="entry name" value="Beta-lactam/transpept-like"/>
</dbReference>
<reference evidence="2 3" key="1">
    <citation type="submission" date="2019-07" db="EMBL/GenBank/DDBJ databases">
        <title>Genomic Encyclopedia of Archaeal and Bacterial Type Strains, Phase II (KMG-II): from individual species to whole genera.</title>
        <authorList>
            <person name="Goeker M."/>
        </authorList>
    </citation>
    <scope>NUCLEOTIDE SEQUENCE [LARGE SCALE GENOMIC DNA]</scope>
    <source>
        <strain evidence="2 3">DSM 17527</strain>
    </source>
</reference>
<evidence type="ECO:0000313" key="2">
    <source>
        <dbReference type="EMBL" id="TYP76095.1"/>
    </source>
</evidence>
<keyword evidence="3" id="KW-1185">Reference proteome</keyword>
<dbReference type="Gene3D" id="3.40.710.10">
    <property type="entry name" value="DD-peptidase/beta-lactamase superfamily"/>
    <property type="match status" value="1"/>
</dbReference>
<comment type="caution">
    <text evidence="2">The sequence shown here is derived from an EMBL/GenBank/DDBJ whole genome shotgun (WGS) entry which is preliminary data.</text>
</comment>
<sequence>MAIVIFVLLSFSKNERRIAVKPTLPATVKTVSNSEDDEKFKKKLLLLEDKINAYFSKGISNNDLVGAAVAIVKCDSIIYTGGFGSRSSKNQNTIDSQTIFRIGSLSKGFAGILTGIHVQEGLLDWEDKVKDYVPNFQMSSDQITNEITLSHVLSHTTGLPYHSFTNLVEAGVPLTKIAGRFKEVSPVYHPGKIYSYQNAVFALSGKIIEQVTSHALAEVIDEKIFNPLQMHTASASFEALEDATNIAVPHRKAYGRWKPVKLNHKYYQAISAGGVNASVTDMAKWMKFLLGSNPEVLHPKMINQVFNPVIEVGGRSKYYQRWKGHLKSYYALGWRVHTFKDTTAEKPRIMVHHGGSVNNYRSEIAIFPEEDLGICILFNSPTAYAKEAIPKISELYDEVMND</sequence>
<feature type="domain" description="Beta-lactamase-related" evidence="1">
    <location>
        <begin position="53"/>
        <end position="388"/>
    </location>
</feature>
<evidence type="ECO:0000259" key="1">
    <source>
        <dbReference type="Pfam" id="PF00144"/>
    </source>
</evidence>
<dbReference type="PANTHER" id="PTHR46825">
    <property type="entry name" value="D-ALANYL-D-ALANINE-CARBOXYPEPTIDASE/ENDOPEPTIDASE AMPH"/>
    <property type="match status" value="1"/>
</dbReference>
<dbReference type="InterPro" id="IPR050491">
    <property type="entry name" value="AmpC-like"/>
</dbReference>
<dbReference type="Pfam" id="PF00144">
    <property type="entry name" value="Beta-lactamase"/>
    <property type="match status" value="1"/>
</dbReference>
<dbReference type="SUPFAM" id="SSF56601">
    <property type="entry name" value="beta-lactamase/transpeptidase-like"/>
    <property type="match status" value="1"/>
</dbReference>
<name>A0A5S5C9L1_9FLAO</name>